<feature type="transmembrane region" description="Helical" evidence="1">
    <location>
        <begin position="12"/>
        <end position="42"/>
    </location>
</feature>
<keyword evidence="1" id="KW-0472">Membrane</keyword>
<protein>
    <submittedName>
        <fullName evidence="2">Uncharacterized protein</fullName>
    </submittedName>
</protein>
<keyword evidence="1" id="KW-1133">Transmembrane helix</keyword>
<dbReference type="RefSeq" id="WP_377469491.1">
    <property type="nucleotide sequence ID" value="NZ_JBHLWN010000029.1"/>
</dbReference>
<sequence>MMSLINFIIGVLAFWLILRIPLLYSIIMMMITFSVFSLIEYISTQLFPKSLITFVTEHNQYLFFWSGLLICVAQLILTCILHLTRFGFSFIPQSKIPVRSTFIGGPLVKRLVIFSFPIVLAGSILVFLYPEGYILHSIGLLIILGVILRKSFRWEMMD</sequence>
<comment type="caution">
    <text evidence="2">The sequence shown here is derived from an EMBL/GenBank/DDBJ whole genome shotgun (WGS) entry which is preliminary data.</text>
</comment>
<organism evidence="2 3">
    <name type="scientific">Paenibacillus chartarius</name>
    <dbReference type="NCBI Taxonomy" id="747481"/>
    <lineage>
        <taxon>Bacteria</taxon>
        <taxon>Bacillati</taxon>
        <taxon>Bacillota</taxon>
        <taxon>Bacilli</taxon>
        <taxon>Bacillales</taxon>
        <taxon>Paenibacillaceae</taxon>
        <taxon>Paenibacillus</taxon>
    </lineage>
</organism>
<reference evidence="2 3" key="1">
    <citation type="submission" date="2024-09" db="EMBL/GenBank/DDBJ databases">
        <authorList>
            <person name="Sun Q."/>
            <person name="Mori K."/>
        </authorList>
    </citation>
    <scope>NUCLEOTIDE SEQUENCE [LARGE SCALE GENOMIC DNA]</scope>
    <source>
        <strain evidence="2 3">CCM 7759</strain>
    </source>
</reference>
<evidence type="ECO:0000313" key="3">
    <source>
        <dbReference type="Proteomes" id="UP001589776"/>
    </source>
</evidence>
<evidence type="ECO:0000313" key="2">
    <source>
        <dbReference type="EMBL" id="MFC0212341.1"/>
    </source>
</evidence>
<proteinExistence type="predicted"/>
<keyword evidence="1" id="KW-0812">Transmembrane</keyword>
<gene>
    <name evidence="2" type="ORF">ACFFK0_07690</name>
</gene>
<dbReference type="EMBL" id="JBHLWN010000029">
    <property type="protein sequence ID" value="MFC0212341.1"/>
    <property type="molecule type" value="Genomic_DNA"/>
</dbReference>
<feature type="transmembrane region" description="Helical" evidence="1">
    <location>
        <begin position="62"/>
        <end position="86"/>
    </location>
</feature>
<feature type="transmembrane region" description="Helical" evidence="1">
    <location>
        <begin position="133"/>
        <end position="152"/>
    </location>
</feature>
<feature type="transmembrane region" description="Helical" evidence="1">
    <location>
        <begin position="107"/>
        <end position="127"/>
    </location>
</feature>
<name>A0ABV6DI65_9BACL</name>
<evidence type="ECO:0000256" key="1">
    <source>
        <dbReference type="SAM" id="Phobius"/>
    </source>
</evidence>
<keyword evidence="3" id="KW-1185">Reference proteome</keyword>
<accession>A0ABV6DI65</accession>
<dbReference type="Proteomes" id="UP001589776">
    <property type="component" value="Unassembled WGS sequence"/>
</dbReference>